<gene>
    <name evidence="2" type="ORF">BpHYR1_049118</name>
</gene>
<dbReference type="InterPro" id="IPR003165">
    <property type="entry name" value="Piwi"/>
</dbReference>
<evidence type="ECO:0000313" key="3">
    <source>
        <dbReference type="Proteomes" id="UP000276133"/>
    </source>
</evidence>
<keyword evidence="3" id="KW-1185">Reference proteome</keyword>
<evidence type="ECO:0000313" key="2">
    <source>
        <dbReference type="EMBL" id="RNA01671.1"/>
    </source>
</evidence>
<sequence length="128" mass="13998">MLMSELQSVSDPMGFRIDRAQLVRLPDSGRGSSAILFANGIKDVVKSSNPQLVVCVLPNTAKDVYDSIKQTCCIEFGLPSQCVTSNLININNMNKTKSAITKLAIQMNCKLGGEIWGVTIPVIFLFFE</sequence>
<protein>
    <recommendedName>
        <fullName evidence="1">Piwi domain-containing protein</fullName>
    </recommendedName>
</protein>
<dbReference type="Gene3D" id="3.40.50.2300">
    <property type="match status" value="1"/>
</dbReference>
<dbReference type="STRING" id="10195.A0A3M7PSB0"/>
<proteinExistence type="predicted"/>
<dbReference type="SUPFAM" id="SSF53098">
    <property type="entry name" value="Ribonuclease H-like"/>
    <property type="match status" value="1"/>
</dbReference>
<reference evidence="2 3" key="1">
    <citation type="journal article" date="2018" name="Sci. Rep.">
        <title>Genomic signatures of local adaptation to the degree of environmental predictability in rotifers.</title>
        <authorList>
            <person name="Franch-Gras L."/>
            <person name="Hahn C."/>
            <person name="Garcia-Roger E.M."/>
            <person name="Carmona M.J."/>
            <person name="Serra M."/>
            <person name="Gomez A."/>
        </authorList>
    </citation>
    <scope>NUCLEOTIDE SEQUENCE [LARGE SCALE GENOMIC DNA]</scope>
    <source>
        <strain evidence="2">HYR1</strain>
    </source>
</reference>
<dbReference type="GO" id="GO:0003676">
    <property type="term" value="F:nucleic acid binding"/>
    <property type="evidence" value="ECO:0007669"/>
    <property type="project" value="InterPro"/>
</dbReference>
<organism evidence="2 3">
    <name type="scientific">Brachionus plicatilis</name>
    <name type="common">Marine rotifer</name>
    <name type="synonym">Brachionus muelleri</name>
    <dbReference type="NCBI Taxonomy" id="10195"/>
    <lineage>
        <taxon>Eukaryota</taxon>
        <taxon>Metazoa</taxon>
        <taxon>Spiralia</taxon>
        <taxon>Gnathifera</taxon>
        <taxon>Rotifera</taxon>
        <taxon>Eurotatoria</taxon>
        <taxon>Monogononta</taxon>
        <taxon>Pseudotrocha</taxon>
        <taxon>Ploima</taxon>
        <taxon>Brachionidae</taxon>
        <taxon>Brachionus</taxon>
    </lineage>
</organism>
<accession>A0A3M7PSB0</accession>
<dbReference type="EMBL" id="REGN01009218">
    <property type="protein sequence ID" value="RNA01671.1"/>
    <property type="molecule type" value="Genomic_DNA"/>
</dbReference>
<name>A0A3M7PSB0_BRAPC</name>
<feature type="domain" description="Piwi" evidence="1">
    <location>
        <begin position="52"/>
        <end position="116"/>
    </location>
</feature>
<dbReference type="AlphaFoldDB" id="A0A3M7PSB0"/>
<evidence type="ECO:0000259" key="1">
    <source>
        <dbReference type="PROSITE" id="PS50822"/>
    </source>
</evidence>
<dbReference type="Pfam" id="PF02171">
    <property type="entry name" value="Piwi"/>
    <property type="match status" value="1"/>
</dbReference>
<comment type="caution">
    <text evidence="2">The sequence shown here is derived from an EMBL/GenBank/DDBJ whole genome shotgun (WGS) entry which is preliminary data.</text>
</comment>
<dbReference type="OrthoDB" id="445936at2759"/>
<dbReference type="Proteomes" id="UP000276133">
    <property type="component" value="Unassembled WGS sequence"/>
</dbReference>
<dbReference type="PANTHER" id="PTHR22891">
    <property type="entry name" value="EUKARYOTIC TRANSLATION INITIATION FACTOR 2C"/>
    <property type="match status" value="1"/>
</dbReference>
<dbReference type="InterPro" id="IPR012337">
    <property type="entry name" value="RNaseH-like_sf"/>
</dbReference>
<dbReference type="PROSITE" id="PS50822">
    <property type="entry name" value="PIWI"/>
    <property type="match status" value="1"/>
</dbReference>